<dbReference type="SMART" id="SM00365">
    <property type="entry name" value="LRR_SD22"/>
    <property type="match status" value="2"/>
</dbReference>
<comment type="caution">
    <text evidence="9">The sequence shown here is derived from an EMBL/GenBank/DDBJ whole genome shotgun (WGS) entry which is preliminary data.</text>
</comment>
<accession>A0A5B7HUD9</accession>
<proteinExistence type="inferred from homology"/>
<keyword evidence="10" id="KW-1185">Reference proteome</keyword>
<evidence type="ECO:0000256" key="2">
    <source>
        <dbReference type="ARBA" id="ARBA00004138"/>
    </source>
</evidence>
<evidence type="ECO:0000256" key="1">
    <source>
        <dbReference type="ARBA" id="ARBA00003843"/>
    </source>
</evidence>
<dbReference type="Gene3D" id="3.80.10.10">
    <property type="entry name" value="Ribonuclease Inhibitor"/>
    <property type="match status" value="1"/>
</dbReference>
<dbReference type="PANTHER" id="PTHR45973:SF9">
    <property type="entry name" value="LEUCINE-RICH REPEAT-CONTAINING PROTEIN 46"/>
    <property type="match status" value="1"/>
</dbReference>
<dbReference type="PROSITE" id="PS51450">
    <property type="entry name" value="LRR"/>
    <property type="match status" value="2"/>
</dbReference>
<protein>
    <recommendedName>
        <fullName evidence="8">Dynein axonemal assembly factor 1 homolog</fullName>
    </recommendedName>
</protein>
<dbReference type="Proteomes" id="UP000324222">
    <property type="component" value="Unassembled WGS sequence"/>
</dbReference>
<dbReference type="InterPro" id="IPR050576">
    <property type="entry name" value="Cilia_flagella_integrity"/>
</dbReference>
<evidence type="ECO:0000256" key="4">
    <source>
        <dbReference type="ARBA" id="ARBA00022614"/>
    </source>
</evidence>
<name>A0A5B7HUD9_PORTR</name>
<comment type="similarity">
    <text evidence="3">Belongs to the DNAAF1 family.</text>
</comment>
<dbReference type="AlphaFoldDB" id="A0A5B7HUD9"/>
<keyword evidence="7" id="KW-0966">Cell projection</keyword>
<dbReference type="InterPro" id="IPR001611">
    <property type="entry name" value="Leu-rich_rpt"/>
</dbReference>
<dbReference type="GO" id="GO:0005929">
    <property type="term" value="C:cilium"/>
    <property type="evidence" value="ECO:0007669"/>
    <property type="project" value="UniProtKB-SubCell"/>
</dbReference>
<keyword evidence="5" id="KW-0677">Repeat</keyword>
<evidence type="ECO:0000313" key="9">
    <source>
        <dbReference type="EMBL" id="MPC73395.1"/>
    </source>
</evidence>
<dbReference type="EMBL" id="VSRR010036698">
    <property type="protein sequence ID" value="MPC73395.1"/>
    <property type="molecule type" value="Genomic_DNA"/>
</dbReference>
<comment type="subcellular location">
    <subcellularLocation>
        <location evidence="2">Cell projection</location>
        <location evidence="2">Cilium</location>
    </subcellularLocation>
</comment>
<comment type="function">
    <text evidence="1">Cilium-specific protein required for cilia structures.</text>
</comment>
<evidence type="ECO:0000256" key="7">
    <source>
        <dbReference type="ARBA" id="ARBA00023273"/>
    </source>
</evidence>
<dbReference type="OrthoDB" id="7451790at2759"/>
<sequence length="99" mass="11473">MMVWTALDNGDPETPDPDDDECEDLVILDPNAVDVDLNHRRIDKIKNLESLRCVETLCLRWNLIKKIENLHTLTMLKELELYDNQITVIENLSALVNLE</sequence>
<evidence type="ECO:0000256" key="6">
    <source>
        <dbReference type="ARBA" id="ARBA00023069"/>
    </source>
</evidence>
<evidence type="ECO:0000313" key="10">
    <source>
        <dbReference type="Proteomes" id="UP000324222"/>
    </source>
</evidence>
<dbReference type="InterPro" id="IPR032675">
    <property type="entry name" value="LRR_dom_sf"/>
</dbReference>
<gene>
    <name evidence="9" type="primary">PPP1R7_0</name>
    <name evidence="9" type="ORF">E2C01_067722</name>
</gene>
<keyword evidence="4" id="KW-0433">Leucine-rich repeat</keyword>
<evidence type="ECO:0000256" key="3">
    <source>
        <dbReference type="ARBA" id="ARBA00006453"/>
    </source>
</evidence>
<dbReference type="SUPFAM" id="SSF52058">
    <property type="entry name" value="L domain-like"/>
    <property type="match status" value="1"/>
</dbReference>
<keyword evidence="6" id="KW-0969">Cilium</keyword>
<dbReference type="PANTHER" id="PTHR45973">
    <property type="entry name" value="PROTEIN PHOSPHATASE 1 REGULATORY SUBUNIT SDS22-RELATED"/>
    <property type="match status" value="1"/>
</dbReference>
<evidence type="ECO:0000256" key="5">
    <source>
        <dbReference type="ARBA" id="ARBA00022737"/>
    </source>
</evidence>
<organism evidence="9 10">
    <name type="scientific">Portunus trituberculatus</name>
    <name type="common">Swimming crab</name>
    <name type="synonym">Neptunus trituberculatus</name>
    <dbReference type="NCBI Taxonomy" id="210409"/>
    <lineage>
        <taxon>Eukaryota</taxon>
        <taxon>Metazoa</taxon>
        <taxon>Ecdysozoa</taxon>
        <taxon>Arthropoda</taxon>
        <taxon>Crustacea</taxon>
        <taxon>Multicrustacea</taxon>
        <taxon>Malacostraca</taxon>
        <taxon>Eumalacostraca</taxon>
        <taxon>Eucarida</taxon>
        <taxon>Decapoda</taxon>
        <taxon>Pleocyemata</taxon>
        <taxon>Brachyura</taxon>
        <taxon>Eubrachyura</taxon>
        <taxon>Portunoidea</taxon>
        <taxon>Portunidae</taxon>
        <taxon>Portuninae</taxon>
        <taxon>Portunus</taxon>
    </lineage>
</organism>
<reference evidence="9 10" key="1">
    <citation type="submission" date="2019-05" db="EMBL/GenBank/DDBJ databases">
        <title>Another draft genome of Portunus trituberculatus and its Hox gene families provides insights of decapod evolution.</title>
        <authorList>
            <person name="Jeong J.-H."/>
            <person name="Song I."/>
            <person name="Kim S."/>
            <person name="Choi T."/>
            <person name="Kim D."/>
            <person name="Ryu S."/>
            <person name="Kim W."/>
        </authorList>
    </citation>
    <scope>NUCLEOTIDE SEQUENCE [LARGE SCALE GENOMIC DNA]</scope>
    <source>
        <tissue evidence="9">Muscle</tissue>
    </source>
</reference>
<evidence type="ECO:0000256" key="8">
    <source>
        <dbReference type="ARBA" id="ARBA00024433"/>
    </source>
</evidence>